<accession>W0EHH4</accession>
<dbReference type="Proteomes" id="UP000010847">
    <property type="component" value="Chromosome"/>
</dbReference>
<dbReference type="RefSeq" id="WP_006715497.1">
    <property type="nucleotide sequence ID" value="NZ_CP007032.1"/>
</dbReference>
<proteinExistence type="predicted"/>
<keyword evidence="3" id="KW-1185">Reference proteome</keyword>
<evidence type="ECO:0000313" key="2">
    <source>
        <dbReference type="EMBL" id="AHF08526.1"/>
    </source>
</evidence>
<evidence type="ECO:0008006" key="4">
    <source>
        <dbReference type="Google" id="ProtNLM"/>
    </source>
</evidence>
<dbReference type="EMBL" id="CP007032">
    <property type="protein sequence ID" value="AHF08526.1"/>
    <property type="molecule type" value="Genomic_DNA"/>
</dbReference>
<evidence type="ECO:0000256" key="1">
    <source>
        <dbReference type="SAM" id="MobiDB-lite"/>
    </source>
</evidence>
<feature type="compositionally biased region" description="Polar residues" evidence="1">
    <location>
        <begin position="119"/>
        <end position="132"/>
    </location>
</feature>
<dbReference type="AlphaFoldDB" id="W0EHH4"/>
<protein>
    <recommendedName>
        <fullName evidence="4">Collagen-like protein</fullName>
    </recommendedName>
</protein>
<sequence>MENIFSWIPIIIAILVALSSASEKIKGKPGSKSLTPSLPWVKGLEPREFELPKWLTQAIPGIETLLTTNERIEEYPYEKTVINDRTMGLEGTIGIEGTAGDEGTLGIEGAIGVEGNSGVEGTSGTEGASGQEDTAEAKPLSTLKRSLQAGGKSITNIPNNEDLINAVVWAEILNKPKALRARR</sequence>
<dbReference type="HOGENOM" id="CLU_1472939_0_0_9"/>
<evidence type="ECO:0000313" key="3">
    <source>
        <dbReference type="Proteomes" id="UP000010847"/>
    </source>
</evidence>
<dbReference type="KEGG" id="dmt:DESME_06915"/>
<dbReference type="Pfam" id="PF01391">
    <property type="entry name" value="Collagen"/>
    <property type="match status" value="1"/>
</dbReference>
<dbReference type="InterPro" id="IPR008160">
    <property type="entry name" value="Collagen"/>
</dbReference>
<gene>
    <name evidence="2" type="ORF">DESME_06915</name>
</gene>
<dbReference type="OrthoDB" id="1798639at2"/>
<organism evidence="2 3">
    <name type="scientific">Desulfitobacterium metallireducens DSM 15288</name>
    <dbReference type="NCBI Taxonomy" id="871968"/>
    <lineage>
        <taxon>Bacteria</taxon>
        <taxon>Bacillati</taxon>
        <taxon>Bacillota</taxon>
        <taxon>Clostridia</taxon>
        <taxon>Eubacteriales</taxon>
        <taxon>Desulfitobacteriaceae</taxon>
        <taxon>Desulfitobacterium</taxon>
    </lineage>
</organism>
<feature type="region of interest" description="Disordered" evidence="1">
    <location>
        <begin position="113"/>
        <end position="139"/>
    </location>
</feature>
<dbReference type="STRING" id="871968.DESME_06915"/>
<reference evidence="2 3" key="1">
    <citation type="submission" date="2013-12" db="EMBL/GenBank/DDBJ databases">
        <authorList>
            <consortium name="DOE Joint Genome Institute"/>
            <person name="Smidt H."/>
            <person name="Huntemann M."/>
            <person name="Han J."/>
            <person name="Chen A."/>
            <person name="Kyrpides N."/>
            <person name="Mavromatis K."/>
            <person name="Markowitz V."/>
            <person name="Palaniappan K."/>
            <person name="Ivanova N."/>
            <person name="Schaumberg A."/>
            <person name="Pati A."/>
            <person name="Liolios K."/>
            <person name="Nordberg H.P."/>
            <person name="Cantor M.N."/>
            <person name="Hua S.X."/>
            <person name="Woyke T."/>
        </authorList>
    </citation>
    <scope>NUCLEOTIDE SEQUENCE [LARGE SCALE GENOMIC DNA]</scope>
    <source>
        <strain evidence="3">DSM 15288</strain>
    </source>
</reference>
<name>W0EHH4_9FIRM</name>